<dbReference type="SUPFAM" id="SSF50199">
    <property type="entry name" value="Staphylococcal nuclease"/>
    <property type="match status" value="1"/>
</dbReference>
<dbReference type="GO" id="GO:0003676">
    <property type="term" value="F:nucleic acid binding"/>
    <property type="evidence" value="ECO:0007669"/>
    <property type="project" value="InterPro"/>
</dbReference>
<dbReference type="Pfam" id="PF00565">
    <property type="entry name" value="SNase"/>
    <property type="match status" value="1"/>
</dbReference>
<proteinExistence type="predicted"/>
<accession>A0A0G1TN95</accession>
<dbReference type="AlphaFoldDB" id="A0A0G1TN95"/>
<dbReference type="GO" id="GO:0004518">
    <property type="term" value="F:nuclease activity"/>
    <property type="evidence" value="ECO:0007669"/>
    <property type="project" value="InterPro"/>
</dbReference>
<evidence type="ECO:0000313" key="3">
    <source>
        <dbReference type="Proteomes" id="UP000034265"/>
    </source>
</evidence>
<comment type="caution">
    <text evidence="2">The sequence shown here is derived from an EMBL/GenBank/DDBJ whole genome shotgun (WGS) entry which is preliminary data.</text>
</comment>
<gene>
    <name evidence="2" type="ORF">UY11_C0023G0014</name>
</gene>
<reference evidence="2 3" key="1">
    <citation type="journal article" date="2015" name="Nature">
        <title>rRNA introns, odd ribosomes, and small enigmatic genomes across a large radiation of phyla.</title>
        <authorList>
            <person name="Brown C.T."/>
            <person name="Hug L.A."/>
            <person name="Thomas B.C."/>
            <person name="Sharon I."/>
            <person name="Castelle C.J."/>
            <person name="Singh A."/>
            <person name="Wilkins M.J."/>
            <person name="Williams K.H."/>
            <person name="Banfield J.F."/>
        </authorList>
    </citation>
    <scope>NUCLEOTIDE SEQUENCE [LARGE SCALE GENOMIC DNA]</scope>
</reference>
<dbReference type="PROSITE" id="PS01284">
    <property type="entry name" value="TNASE_2"/>
    <property type="match status" value="1"/>
</dbReference>
<dbReference type="Gene3D" id="2.40.50.90">
    <property type="match status" value="1"/>
</dbReference>
<name>A0A0G1TN95_9BACT</name>
<feature type="domain" description="TNase-like" evidence="1">
    <location>
        <begin position="108"/>
        <end position="214"/>
    </location>
</feature>
<dbReference type="InterPro" id="IPR002071">
    <property type="entry name" value="Thermonucl_AS"/>
</dbReference>
<dbReference type="Proteomes" id="UP000034265">
    <property type="component" value="Unassembled WGS sequence"/>
</dbReference>
<dbReference type="EMBL" id="LCOT01000023">
    <property type="protein sequence ID" value="KKU83296.1"/>
    <property type="molecule type" value="Genomic_DNA"/>
</dbReference>
<organism evidence="2 3">
    <name type="scientific">Candidatus Amesbacteria bacterium GW2011_GWC2_47_8</name>
    <dbReference type="NCBI Taxonomy" id="1618367"/>
    <lineage>
        <taxon>Bacteria</taxon>
        <taxon>Candidatus Amesiibacteriota</taxon>
    </lineage>
</organism>
<evidence type="ECO:0000313" key="2">
    <source>
        <dbReference type="EMBL" id="KKU83296.1"/>
    </source>
</evidence>
<protein>
    <recommendedName>
        <fullName evidence="1">TNase-like domain-containing protein</fullName>
    </recommendedName>
</protein>
<dbReference type="InterPro" id="IPR016071">
    <property type="entry name" value="Staphylococal_nuclease_OB-fold"/>
</dbReference>
<dbReference type="InterPro" id="IPR035437">
    <property type="entry name" value="SNase_OB-fold_sf"/>
</dbReference>
<sequence length="223" mass="25744">MEGVRSLGIFLRIAKRERCKLSGYSFVIKSQNNTFFATLKEVKKKRVTADWLRKIGVKEVLIPGLILAGVLGWTGWNKLDEKKVRFPESGVVRIITDGDTFELQSGVRVRLIGINAPANDARSKDGLARLVEDKRVWLEYDRYQDDKYGRVLAWIWMGCEETPKFTPPDYMRLSFNRSRPGLTENPKGCKKGKLVQEELIKEGLVKMEVYKDRGELKYENRLK</sequence>
<evidence type="ECO:0000259" key="1">
    <source>
        <dbReference type="Pfam" id="PF00565"/>
    </source>
</evidence>